<dbReference type="eggNOG" id="arCOG02100">
    <property type="taxonomic scope" value="Archaea"/>
</dbReference>
<reference evidence="6 7" key="1">
    <citation type="journal article" date="1999" name="Genetics">
        <title>Divergence of the hyperthermophilic archaea Pyrococcus furiosus and P. horikoshii inferred from complete genomic sequences.</title>
        <authorList>
            <person name="Maeder D.L."/>
            <person name="Weiss R.B."/>
            <person name="Dunn D.M."/>
            <person name="Cherry J.L."/>
            <person name="Gonzalez J.M."/>
            <person name="DiRuggiero J."/>
            <person name="Robb F.T."/>
        </authorList>
    </citation>
    <scope>NUCLEOTIDE SEQUENCE [LARGE SCALE GENOMIC DNA]</scope>
    <source>
        <strain evidence="7">ATCC 43587 / DSM 3638 / JCM 8422 / Vc1</strain>
    </source>
</reference>
<name>Q8U2I3_PYRFU</name>
<evidence type="ECO:0000256" key="1">
    <source>
        <dbReference type="ARBA" id="ARBA00007871"/>
    </source>
</evidence>
<dbReference type="InterPro" id="IPR036388">
    <property type="entry name" value="WH-like_DNA-bd_sf"/>
</dbReference>
<dbReference type="Pfam" id="PF01325">
    <property type="entry name" value="Fe_dep_repress"/>
    <property type="match status" value="1"/>
</dbReference>
<accession>Q8U2I3</accession>
<dbReference type="RefSeq" id="WP_011011982.1">
    <property type="nucleotide sequence ID" value="NC_003413.1"/>
</dbReference>
<dbReference type="GO" id="GO:0046983">
    <property type="term" value="F:protein dimerization activity"/>
    <property type="evidence" value="ECO:0007669"/>
    <property type="project" value="InterPro"/>
</dbReference>
<dbReference type="SUPFAM" id="SSF46785">
    <property type="entry name" value="Winged helix' DNA-binding domain"/>
    <property type="match status" value="1"/>
</dbReference>
<keyword evidence="7" id="KW-1185">Reference proteome</keyword>
<dbReference type="GO" id="GO:0003677">
    <property type="term" value="F:DNA binding"/>
    <property type="evidence" value="ECO:0007669"/>
    <property type="project" value="UniProtKB-KW"/>
</dbReference>
<gene>
    <name evidence="6" type="ordered locus">PF0851</name>
</gene>
<feature type="domain" description="HTH dtxR-type" evidence="5">
    <location>
        <begin position="1"/>
        <end position="51"/>
    </location>
</feature>
<keyword evidence="2" id="KW-0805">Transcription regulation</keyword>
<dbReference type="HOGENOM" id="CLU_069532_3_0_2"/>
<dbReference type="PANTHER" id="PTHR33238:SF7">
    <property type="entry name" value="IRON-DEPENDENT TRANSCRIPTIONAL REGULATOR"/>
    <property type="match status" value="1"/>
</dbReference>
<sequence>MYILQKNKGVIRVKDIAKMMRVKPPTVVEALKKLRDKGFVKYEEHEHILLTEKGLEVAKKTYSKHQLLTEFFINILGIPPEIAERDACQFEHYVSEVTVHRIREFISYIQQECPYALKQFLKKVREKDQAVAK</sequence>
<dbReference type="SUPFAM" id="SSF47979">
    <property type="entry name" value="Iron-dependent repressor protein, dimerization domain"/>
    <property type="match status" value="1"/>
</dbReference>
<keyword evidence="3" id="KW-0238">DNA-binding</keyword>
<evidence type="ECO:0000313" key="7">
    <source>
        <dbReference type="Proteomes" id="UP000001013"/>
    </source>
</evidence>
<dbReference type="GO" id="GO:0046914">
    <property type="term" value="F:transition metal ion binding"/>
    <property type="evidence" value="ECO:0007669"/>
    <property type="project" value="InterPro"/>
</dbReference>
<dbReference type="KEGG" id="pfu:PF0851"/>
<dbReference type="PhylomeDB" id="Q8U2I3"/>
<dbReference type="InterPro" id="IPR036421">
    <property type="entry name" value="Fe_dep_repressor_sf"/>
</dbReference>
<dbReference type="PATRIC" id="fig|186497.12.peg.901"/>
<dbReference type="PROSITE" id="PS50944">
    <property type="entry name" value="HTH_DTXR"/>
    <property type="match status" value="1"/>
</dbReference>
<dbReference type="EMBL" id="AE009950">
    <property type="protein sequence ID" value="AAL80975.1"/>
    <property type="molecule type" value="Genomic_DNA"/>
</dbReference>
<evidence type="ECO:0000313" key="6">
    <source>
        <dbReference type="EMBL" id="AAL80975.1"/>
    </source>
</evidence>
<evidence type="ECO:0000259" key="5">
    <source>
        <dbReference type="PROSITE" id="PS50944"/>
    </source>
</evidence>
<dbReference type="SMART" id="SM00529">
    <property type="entry name" value="HTH_DTXR"/>
    <property type="match status" value="1"/>
</dbReference>
<dbReference type="STRING" id="186497.PF0851"/>
<organism evidence="6 7">
    <name type="scientific">Pyrococcus furiosus (strain ATCC 43587 / DSM 3638 / JCM 8422 / Vc1)</name>
    <dbReference type="NCBI Taxonomy" id="186497"/>
    <lineage>
        <taxon>Archaea</taxon>
        <taxon>Methanobacteriati</taxon>
        <taxon>Methanobacteriota</taxon>
        <taxon>Thermococci</taxon>
        <taxon>Thermococcales</taxon>
        <taxon>Thermococcaceae</taxon>
        <taxon>Pyrococcus</taxon>
    </lineage>
</organism>
<protein>
    <submittedName>
        <fullName evidence="6">Iron-dependent repressor</fullName>
    </submittedName>
</protein>
<dbReference type="InterPro" id="IPR022689">
    <property type="entry name" value="Iron_dep_repressor"/>
</dbReference>
<keyword evidence="4" id="KW-0804">Transcription</keyword>
<evidence type="ECO:0000256" key="4">
    <source>
        <dbReference type="ARBA" id="ARBA00023163"/>
    </source>
</evidence>
<dbReference type="Proteomes" id="UP000001013">
    <property type="component" value="Chromosome"/>
</dbReference>
<dbReference type="PANTHER" id="PTHR33238">
    <property type="entry name" value="IRON (METAL) DEPENDENT REPRESSOR, DTXR FAMILY"/>
    <property type="match status" value="1"/>
</dbReference>
<evidence type="ECO:0000256" key="2">
    <source>
        <dbReference type="ARBA" id="ARBA00023015"/>
    </source>
</evidence>
<dbReference type="InterPro" id="IPR001367">
    <property type="entry name" value="Fe_dep_repressor"/>
</dbReference>
<dbReference type="AlphaFoldDB" id="Q8U2I3"/>
<proteinExistence type="inferred from homology"/>
<dbReference type="GeneID" id="13301445"/>
<dbReference type="GO" id="GO:0003700">
    <property type="term" value="F:DNA-binding transcription factor activity"/>
    <property type="evidence" value="ECO:0007669"/>
    <property type="project" value="InterPro"/>
</dbReference>
<dbReference type="Gene3D" id="1.10.10.10">
    <property type="entry name" value="Winged helix-like DNA-binding domain superfamily/Winged helix DNA-binding domain"/>
    <property type="match status" value="1"/>
</dbReference>
<evidence type="ECO:0000256" key="3">
    <source>
        <dbReference type="ARBA" id="ARBA00023125"/>
    </source>
</evidence>
<dbReference type="InterPro" id="IPR022687">
    <property type="entry name" value="HTH_DTXR"/>
</dbReference>
<dbReference type="FunFam" id="1.10.60.10:FF:000005">
    <property type="entry name" value="Transcriptional regulator MntR protein"/>
    <property type="match status" value="1"/>
</dbReference>
<dbReference type="Pfam" id="PF02742">
    <property type="entry name" value="Fe_dep_repr_C"/>
    <property type="match status" value="1"/>
</dbReference>
<comment type="similarity">
    <text evidence="1">Belongs to the DtxR/MntR family.</text>
</comment>
<dbReference type="InterPro" id="IPR050536">
    <property type="entry name" value="DtxR_MntR_Metal-Reg"/>
</dbReference>
<dbReference type="InterPro" id="IPR036390">
    <property type="entry name" value="WH_DNA-bd_sf"/>
</dbReference>
<dbReference type="PaxDb" id="186497-PF0851"/>
<dbReference type="Gene3D" id="1.10.60.10">
    <property type="entry name" value="Iron dependent repressor, metal binding and dimerisation domain"/>
    <property type="match status" value="1"/>
</dbReference>